<name>A0A167UQ92_9AGAM</name>
<sequence length="448" mass="49314">MTLSIQSDYTSSISTNLPPHTVSKHEAMFYYSGISPTPPKLVYCTGSLKALWVKPVGPEAQPKLKRVHGVYGHKLNDIWSDMGPCVLSNLNTTVNICGPLTLALGLAIATTDRPDTQGTMELYFTEGGQSDKLMGLTCHHMLFKTDTKHNVEYKFRGAGVPHKYVCLLSLRCFEGLLTSIKVCISCHGIMVDIYGRDIVKLKARVKGDVNKDVAEAKKELKKTHSLLEDANVAIEELKKFYATVKKDWGNPKQRTISHIRYSSTLMCNTAPGGFTADWGTFKLDSSKFKNMFVGNFVDLGTEIPSDKFTLMMYPHKDSPTTFKYPGGHLLPLHGMISEQLMHTPDIMHTPDMLDHNNNTCLLVSKNGNSTGVTIGCTTGIFLLVHNIDSGKESMEWAIYNYNNKLGVFSAASNSGSIIVNGLGHIGGMLTGGIGKMETSDVTYITPMW</sequence>
<accession>A0A167UQ92</accession>
<dbReference type="AlphaFoldDB" id="A0A167UQ92"/>
<dbReference type="Proteomes" id="UP000076532">
    <property type="component" value="Unassembled WGS sequence"/>
</dbReference>
<dbReference type="OrthoDB" id="5424209at2759"/>
<protein>
    <submittedName>
        <fullName evidence="1">Uncharacterized protein</fullName>
    </submittedName>
</protein>
<evidence type="ECO:0000313" key="2">
    <source>
        <dbReference type="Proteomes" id="UP000076532"/>
    </source>
</evidence>
<gene>
    <name evidence="1" type="ORF">FIBSPDRAFT_968356</name>
</gene>
<reference evidence="1 2" key="1">
    <citation type="journal article" date="2016" name="Mol. Biol. Evol.">
        <title>Comparative Genomics of Early-Diverging Mushroom-Forming Fungi Provides Insights into the Origins of Lignocellulose Decay Capabilities.</title>
        <authorList>
            <person name="Nagy L.G."/>
            <person name="Riley R."/>
            <person name="Tritt A."/>
            <person name="Adam C."/>
            <person name="Daum C."/>
            <person name="Floudas D."/>
            <person name="Sun H."/>
            <person name="Yadav J.S."/>
            <person name="Pangilinan J."/>
            <person name="Larsson K.H."/>
            <person name="Matsuura K."/>
            <person name="Barry K."/>
            <person name="Labutti K."/>
            <person name="Kuo R."/>
            <person name="Ohm R.A."/>
            <person name="Bhattacharya S.S."/>
            <person name="Shirouzu T."/>
            <person name="Yoshinaga Y."/>
            <person name="Martin F.M."/>
            <person name="Grigoriev I.V."/>
            <person name="Hibbett D.S."/>
        </authorList>
    </citation>
    <scope>NUCLEOTIDE SEQUENCE [LARGE SCALE GENOMIC DNA]</scope>
    <source>
        <strain evidence="1 2">CBS 109695</strain>
    </source>
</reference>
<evidence type="ECO:0000313" key="1">
    <source>
        <dbReference type="EMBL" id="KZP04180.1"/>
    </source>
</evidence>
<proteinExistence type="predicted"/>
<keyword evidence="2" id="KW-1185">Reference proteome</keyword>
<organism evidence="1 2">
    <name type="scientific">Athelia psychrophila</name>
    <dbReference type="NCBI Taxonomy" id="1759441"/>
    <lineage>
        <taxon>Eukaryota</taxon>
        <taxon>Fungi</taxon>
        <taxon>Dikarya</taxon>
        <taxon>Basidiomycota</taxon>
        <taxon>Agaricomycotina</taxon>
        <taxon>Agaricomycetes</taxon>
        <taxon>Agaricomycetidae</taxon>
        <taxon>Atheliales</taxon>
        <taxon>Atheliaceae</taxon>
        <taxon>Athelia</taxon>
    </lineage>
</organism>
<dbReference type="EMBL" id="KV417950">
    <property type="protein sequence ID" value="KZP04180.1"/>
    <property type="molecule type" value="Genomic_DNA"/>
</dbReference>